<gene>
    <name evidence="2" type="ORF">VKT23_012767</name>
</gene>
<evidence type="ECO:0000313" key="3">
    <source>
        <dbReference type="Proteomes" id="UP001498398"/>
    </source>
</evidence>
<feature type="region of interest" description="Disordered" evidence="1">
    <location>
        <begin position="329"/>
        <end position="360"/>
    </location>
</feature>
<feature type="region of interest" description="Disordered" evidence="1">
    <location>
        <begin position="1"/>
        <end position="299"/>
    </location>
</feature>
<feature type="compositionally biased region" description="Polar residues" evidence="1">
    <location>
        <begin position="331"/>
        <end position="349"/>
    </location>
</feature>
<feature type="region of interest" description="Disordered" evidence="1">
    <location>
        <begin position="674"/>
        <end position="701"/>
    </location>
</feature>
<name>A0ABR1J7U2_9AGAR</name>
<feature type="compositionally biased region" description="Basic and acidic residues" evidence="1">
    <location>
        <begin position="599"/>
        <end position="608"/>
    </location>
</feature>
<organism evidence="2 3">
    <name type="scientific">Marasmiellus scandens</name>
    <dbReference type="NCBI Taxonomy" id="2682957"/>
    <lineage>
        <taxon>Eukaryota</taxon>
        <taxon>Fungi</taxon>
        <taxon>Dikarya</taxon>
        <taxon>Basidiomycota</taxon>
        <taxon>Agaricomycotina</taxon>
        <taxon>Agaricomycetes</taxon>
        <taxon>Agaricomycetidae</taxon>
        <taxon>Agaricales</taxon>
        <taxon>Marasmiineae</taxon>
        <taxon>Omphalotaceae</taxon>
        <taxon>Marasmiellus</taxon>
    </lineage>
</organism>
<feature type="compositionally biased region" description="Polar residues" evidence="1">
    <location>
        <begin position="454"/>
        <end position="469"/>
    </location>
</feature>
<feature type="compositionally biased region" description="Low complexity" evidence="1">
    <location>
        <begin position="180"/>
        <end position="190"/>
    </location>
</feature>
<accession>A0ABR1J7U2</accession>
<feature type="compositionally biased region" description="Polar residues" evidence="1">
    <location>
        <begin position="270"/>
        <end position="284"/>
    </location>
</feature>
<feature type="compositionally biased region" description="Polar residues" evidence="1">
    <location>
        <begin position="227"/>
        <end position="236"/>
    </location>
</feature>
<feature type="compositionally biased region" description="Pro residues" evidence="1">
    <location>
        <begin position="40"/>
        <end position="49"/>
    </location>
</feature>
<feature type="compositionally biased region" description="Low complexity" evidence="1">
    <location>
        <begin position="23"/>
        <end position="39"/>
    </location>
</feature>
<feature type="region of interest" description="Disordered" evidence="1">
    <location>
        <begin position="443"/>
        <end position="640"/>
    </location>
</feature>
<feature type="compositionally biased region" description="Polar residues" evidence="1">
    <location>
        <begin position="205"/>
        <end position="214"/>
    </location>
</feature>
<feature type="compositionally biased region" description="Low complexity" evidence="1">
    <location>
        <begin position="286"/>
        <end position="296"/>
    </location>
</feature>
<dbReference type="EMBL" id="JBANRG010000032">
    <property type="protein sequence ID" value="KAK7451091.1"/>
    <property type="molecule type" value="Genomic_DNA"/>
</dbReference>
<protein>
    <submittedName>
        <fullName evidence="2">Uncharacterized protein</fullName>
    </submittedName>
</protein>
<feature type="compositionally biased region" description="Polar residues" evidence="1">
    <location>
        <begin position="137"/>
        <end position="150"/>
    </location>
</feature>
<evidence type="ECO:0000313" key="2">
    <source>
        <dbReference type="EMBL" id="KAK7451091.1"/>
    </source>
</evidence>
<keyword evidence="3" id="KW-1185">Reference proteome</keyword>
<proteinExistence type="predicted"/>
<dbReference type="Proteomes" id="UP001498398">
    <property type="component" value="Unassembled WGS sequence"/>
</dbReference>
<reference evidence="2 3" key="1">
    <citation type="submission" date="2024-01" db="EMBL/GenBank/DDBJ databases">
        <title>A draft genome for the cacao thread blight pathogen Marasmiellus scandens.</title>
        <authorList>
            <person name="Baruah I.K."/>
            <person name="Leung J."/>
            <person name="Bukari Y."/>
            <person name="Amoako-Attah I."/>
            <person name="Meinhardt L.W."/>
            <person name="Bailey B.A."/>
            <person name="Cohen S.P."/>
        </authorList>
    </citation>
    <scope>NUCLEOTIDE SEQUENCE [LARGE SCALE GENOMIC DNA]</scope>
    <source>
        <strain evidence="2 3">GH-19</strain>
    </source>
</reference>
<feature type="compositionally biased region" description="Basic and acidic residues" evidence="1">
    <location>
        <begin position="535"/>
        <end position="573"/>
    </location>
</feature>
<feature type="compositionally biased region" description="Acidic residues" evidence="1">
    <location>
        <begin position="630"/>
        <end position="640"/>
    </location>
</feature>
<comment type="caution">
    <text evidence="2">The sequence shown here is derived from an EMBL/GenBank/DDBJ whole genome shotgun (WGS) entry which is preliminary data.</text>
</comment>
<feature type="compositionally biased region" description="Basic and acidic residues" evidence="1">
    <location>
        <begin position="75"/>
        <end position="101"/>
    </location>
</feature>
<feature type="compositionally biased region" description="Low complexity" evidence="1">
    <location>
        <begin position="677"/>
        <end position="696"/>
    </location>
</feature>
<feature type="region of interest" description="Disordered" evidence="1">
    <location>
        <begin position="757"/>
        <end position="787"/>
    </location>
</feature>
<evidence type="ECO:0000256" key="1">
    <source>
        <dbReference type="SAM" id="MobiDB-lite"/>
    </source>
</evidence>
<sequence>MDGEQVLKGKASFSFGPTPPSPTDSIPPLTNSASNSSNSPPQPTTPPKYPKSRSRYPNDLGRVPLHRRGTSQRYEPFEDLLREAGYKETRIFTPESERKSDVSNAGEAGNDAKNSVRAVGAVVGFLTGLMPGPGLKRSTSLRQSYSTPDESPTFAIPDSPTPSRRAQESSSSSRRRTERTSNSKQSSTSSLEGLGDATPKPLYPRQNSRPTTPLSHHRPTSRGLPYSHNNSSYTSLNHHHQHRYHYESSINSRQSGSGHGQARSERRNPTLHSNQTGHHSQIRPTLQPLSPLPQSSNEPRQITHTIYHPVPSRASAYLRHMASVPNIPHRPNSTPAHQSLVHAQQQQNRGMFRSRTRDQDDEELFSPLYRGNGEAEEDAQPPMPKTWLETVARAVLFGGAGAFVGGPAANVQSQQQRSASNGYPIRQTPALRQTRSVITRAQAHERDMRHDLPSATTSSLHRSRSGLSDHTNRGPPYTGERLVKSAAPVIGRTHAPPELLSKVGRATTSEGEVRRTRVVCRSAPTSRAASPVKGRSGDRQERKTKALKSRNADVSDHKSAAAVDRGRKDRKELGSGPVPSLARTRLEGDDVWHRRKSQDKRTRRDRGNKPYTYDWNGGNDVESDVSFSPSEDEDDDDEDGELNLARMLVPPKRQNSIHSLRKHLTGTHDHGVIAPASSVISGGSSGMVRRGSTRSSAYGSGNSRSFRQWVAGRRMSEHWEDEDEEDEPEGPWLVGASREEMQRRLVAEHEALERFLNDDVGQEQLSSQMTGTRRGLPSQWVDTTPEQ</sequence>
<feature type="compositionally biased region" description="Basic and acidic residues" evidence="1">
    <location>
        <begin position="443"/>
        <end position="452"/>
    </location>
</feature>